<dbReference type="GO" id="GO:0005634">
    <property type="term" value="C:nucleus"/>
    <property type="evidence" value="ECO:0007669"/>
    <property type="project" value="InterPro"/>
</dbReference>
<dbReference type="AlphaFoldDB" id="A0A5J4VA53"/>
<dbReference type="CDD" id="cd04301">
    <property type="entry name" value="NAT_SF"/>
    <property type="match status" value="1"/>
</dbReference>
<evidence type="ECO:0000256" key="1">
    <source>
        <dbReference type="ARBA" id="ARBA00010543"/>
    </source>
</evidence>
<name>A0A5J4VA53_9EUKA</name>
<dbReference type="GO" id="GO:0004402">
    <property type="term" value="F:histone acetyltransferase activity"/>
    <property type="evidence" value="ECO:0007669"/>
    <property type="project" value="InterPro"/>
</dbReference>
<dbReference type="InterPro" id="IPR017380">
    <property type="entry name" value="Hist_AcTrfase_B-typ_cat-su"/>
</dbReference>
<evidence type="ECO:0000256" key="4">
    <source>
        <dbReference type="ARBA" id="ARBA00023315"/>
    </source>
</evidence>
<comment type="caution">
    <text evidence="8">The sequence shown here is derived from an EMBL/GenBank/DDBJ whole genome shotgun (WGS) entry which is preliminary data.</text>
</comment>
<dbReference type="Gene3D" id="3.40.630.30">
    <property type="match status" value="1"/>
</dbReference>
<dbReference type="InterPro" id="IPR000182">
    <property type="entry name" value="GNAT_dom"/>
</dbReference>
<accession>A0A5J4VA53</accession>
<dbReference type="GO" id="GO:0031509">
    <property type="term" value="P:subtelomeric heterochromatin formation"/>
    <property type="evidence" value="ECO:0007669"/>
    <property type="project" value="InterPro"/>
</dbReference>
<keyword evidence="3 8" id="KW-0808">Transferase</keyword>
<evidence type="ECO:0000256" key="5">
    <source>
        <dbReference type="ARBA" id="ARBA00048017"/>
    </source>
</evidence>
<dbReference type="InterPro" id="IPR037113">
    <property type="entry name" value="Hat1_N_sf"/>
</dbReference>
<dbReference type="SUPFAM" id="SSF55729">
    <property type="entry name" value="Acyl-CoA N-acyltransferases (Nat)"/>
    <property type="match status" value="1"/>
</dbReference>
<sequence length="309" mass="36284">MQLDGCASVSLHLVRGPSIEQSFAQFRPMFTHAFFGDEGLIMGYKRANIDLYVEEETLNSFIKEDIEVANQGAADPIDQMMESLDRCGVSRDFADFHNKCEKTKFEPAGQPVYQYVPAPSFRGKQSERDKDPDVSYMIFRSRVCEEPMRSYHRKLQMMGLFLIDRASFIEEDDDQWEIFVILRKKFTDDQSEEQDDDIKINETKQQLEKDQRKKKNYPEYGIVGYTTVYRFFRFPDSSRWRISQFVILPPYGGQGHGSRLLQCVYEEALKSNVVDVTLELQSPEFKLMRTMTDMIVLRKHGIFQFEYQY</sequence>
<keyword evidence="4" id="KW-0012">Acyltransferase</keyword>
<dbReference type="Proteomes" id="UP000324800">
    <property type="component" value="Unassembled WGS sequence"/>
</dbReference>
<dbReference type="InterPro" id="IPR019467">
    <property type="entry name" value="Hat1_N"/>
</dbReference>
<gene>
    <name evidence="8" type="ORF">EZS28_025143</name>
</gene>
<feature type="domain" description="Histone acetyl transferase HAT1 N-terminal" evidence="7">
    <location>
        <begin position="7"/>
        <end position="164"/>
    </location>
</feature>
<evidence type="ECO:0000259" key="6">
    <source>
        <dbReference type="Pfam" id="PF00583"/>
    </source>
</evidence>
<dbReference type="GO" id="GO:0000781">
    <property type="term" value="C:chromosome, telomeric region"/>
    <property type="evidence" value="ECO:0007669"/>
    <property type="project" value="GOC"/>
</dbReference>
<dbReference type="PANTHER" id="PTHR12046">
    <property type="entry name" value="HISTONE ACETYLTRANSFERASE TYPE B CATALYTIC SUBUNIT"/>
    <property type="match status" value="1"/>
</dbReference>
<dbReference type="EMBL" id="SNRW01008565">
    <property type="protein sequence ID" value="KAA6379331.1"/>
    <property type="molecule type" value="Genomic_DNA"/>
</dbReference>
<dbReference type="OrthoDB" id="10253098at2759"/>
<comment type="catalytic activity">
    <reaction evidence="5">
        <text>L-lysyl-[protein] + acetyl-CoA = N(6)-acetyl-L-lysyl-[protein] + CoA + H(+)</text>
        <dbReference type="Rhea" id="RHEA:45948"/>
        <dbReference type="Rhea" id="RHEA-COMP:9752"/>
        <dbReference type="Rhea" id="RHEA-COMP:10731"/>
        <dbReference type="ChEBI" id="CHEBI:15378"/>
        <dbReference type="ChEBI" id="CHEBI:29969"/>
        <dbReference type="ChEBI" id="CHEBI:57287"/>
        <dbReference type="ChEBI" id="CHEBI:57288"/>
        <dbReference type="ChEBI" id="CHEBI:61930"/>
        <dbReference type="EC" id="2.3.1.48"/>
    </reaction>
</comment>
<evidence type="ECO:0000313" key="8">
    <source>
        <dbReference type="EMBL" id="KAA6379331.1"/>
    </source>
</evidence>
<reference evidence="8 9" key="1">
    <citation type="submission" date="2019-03" db="EMBL/GenBank/DDBJ databases">
        <title>Single cell metagenomics reveals metabolic interactions within the superorganism composed of flagellate Streblomastix strix and complex community of Bacteroidetes bacteria on its surface.</title>
        <authorList>
            <person name="Treitli S.C."/>
            <person name="Kolisko M."/>
            <person name="Husnik F."/>
            <person name="Keeling P."/>
            <person name="Hampl V."/>
        </authorList>
    </citation>
    <scope>NUCLEOTIDE SEQUENCE [LARGE SCALE GENOMIC DNA]</scope>
    <source>
        <strain evidence="8">ST1C</strain>
    </source>
</reference>
<dbReference type="Gene3D" id="3.90.360.10">
    <property type="entry name" value="Histone acetyl transferase 1 (HAT1), N-terminal domain"/>
    <property type="match status" value="1"/>
</dbReference>
<dbReference type="EC" id="2.3.1.48" evidence="2"/>
<evidence type="ECO:0000256" key="3">
    <source>
        <dbReference type="ARBA" id="ARBA00022679"/>
    </source>
</evidence>
<dbReference type="Pfam" id="PF10394">
    <property type="entry name" value="Hat1_N"/>
    <property type="match status" value="1"/>
</dbReference>
<organism evidence="8 9">
    <name type="scientific">Streblomastix strix</name>
    <dbReference type="NCBI Taxonomy" id="222440"/>
    <lineage>
        <taxon>Eukaryota</taxon>
        <taxon>Metamonada</taxon>
        <taxon>Preaxostyla</taxon>
        <taxon>Oxymonadida</taxon>
        <taxon>Streblomastigidae</taxon>
        <taxon>Streblomastix</taxon>
    </lineage>
</organism>
<evidence type="ECO:0000256" key="2">
    <source>
        <dbReference type="ARBA" id="ARBA00013184"/>
    </source>
</evidence>
<proteinExistence type="inferred from homology"/>
<protein>
    <recommendedName>
        <fullName evidence="2">histone acetyltransferase</fullName>
        <ecNumber evidence="2">2.3.1.48</ecNumber>
    </recommendedName>
</protein>
<dbReference type="InterPro" id="IPR016181">
    <property type="entry name" value="Acyl_CoA_acyltransferase"/>
</dbReference>
<evidence type="ECO:0000259" key="7">
    <source>
        <dbReference type="Pfam" id="PF10394"/>
    </source>
</evidence>
<comment type="similarity">
    <text evidence="1">Belongs to the HAT1 family.</text>
</comment>
<dbReference type="Pfam" id="PF00583">
    <property type="entry name" value="Acetyltransf_1"/>
    <property type="match status" value="1"/>
</dbReference>
<evidence type="ECO:0000313" key="9">
    <source>
        <dbReference type="Proteomes" id="UP000324800"/>
    </source>
</evidence>
<feature type="domain" description="N-acetyltransferase" evidence="6">
    <location>
        <begin position="219"/>
        <end position="280"/>
    </location>
</feature>